<feature type="compositionally biased region" description="Low complexity" evidence="1">
    <location>
        <begin position="107"/>
        <end position="131"/>
    </location>
</feature>
<name>A0A815IGL6_ADIRI</name>
<feature type="compositionally biased region" description="Polar residues" evidence="1">
    <location>
        <begin position="83"/>
        <end position="106"/>
    </location>
</feature>
<evidence type="ECO:0000256" key="1">
    <source>
        <dbReference type="SAM" id="MobiDB-lite"/>
    </source>
</evidence>
<dbReference type="Proteomes" id="UP000663852">
    <property type="component" value="Unassembled WGS sequence"/>
</dbReference>
<feature type="compositionally biased region" description="Polar residues" evidence="1">
    <location>
        <begin position="376"/>
        <end position="414"/>
    </location>
</feature>
<proteinExistence type="predicted"/>
<dbReference type="EMBL" id="CAJNOJ010000283">
    <property type="protein sequence ID" value="CAF1367930.1"/>
    <property type="molecule type" value="Genomic_DNA"/>
</dbReference>
<feature type="compositionally biased region" description="Polar residues" evidence="1">
    <location>
        <begin position="29"/>
        <end position="44"/>
    </location>
</feature>
<protein>
    <submittedName>
        <fullName evidence="2">Uncharacterized protein</fullName>
    </submittedName>
</protein>
<feature type="region of interest" description="Disordered" evidence="1">
    <location>
        <begin position="16"/>
        <end position="131"/>
    </location>
</feature>
<feature type="compositionally biased region" description="Basic residues" evidence="1">
    <location>
        <begin position="278"/>
        <end position="288"/>
    </location>
</feature>
<dbReference type="OrthoDB" id="10057597at2759"/>
<feature type="compositionally biased region" description="Low complexity" evidence="1">
    <location>
        <begin position="503"/>
        <end position="525"/>
    </location>
</feature>
<organism evidence="2 3">
    <name type="scientific">Adineta ricciae</name>
    <name type="common">Rotifer</name>
    <dbReference type="NCBI Taxonomy" id="249248"/>
    <lineage>
        <taxon>Eukaryota</taxon>
        <taxon>Metazoa</taxon>
        <taxon>Spiralia</taxon>
        <taxon>Gnathifera</taxon>
        <taxon>Rotifera</taxon>
        <taxon>Eurotatoria</taxon>
        <taxon>Bdelloidea</taxon>
        <taxon>Adinetida</taxon>
        <taxon>Adinetidae</taxon>
        <taxon>Adineta</taxon>
    </lineage>
</organism>
<feature type="region of interest" description="Disordered" evidence="1">
    <location>
        <begin position="481"/>
        <end position="526"/>
    </location>
</feature>
<evidence type="ECO:0000313" key="3">
    <source>
        <dbReference type="Proteomes" id="UP000663852"/>
    </source>
</evidence>
<reference evidence="2" key="1">
    <citation type="submission" date="2021-02" db="EMBL/GenBank/DDBJ databases">
        <authorList>
            <person name="Nowell W R."/>
        </authorList>
    </citation>
    <scope>NUCLEOTIDE SEQUENCE</scope>
</reference>
<evidence type="ECO:0000313" key="2">
    <source>
        <dbReference type="EMBL" id="CAF1367930.1"/>
    </source>
</evidence>
<sequence length="598" mass="66799">MDEWRIQQQTHRMISGGVGPVLNYHSIRSRSSPYPTTHQMSDLKQSYPYPPNPPTTSSNPLSPVPTSATTPNSTSSTTPISTQNDSNDTTPASSDEISTTTSNSDVYTPNNTTMPYTPAQMDQIQQQQQHQRMMNAKSSIGPMVSYNAGQQQMMAARSRSMPYPMPPPSQSHHPHHAPMYPHPPGPVCQCGPHMHPANGHYPMHPSQHPMYYHQQQQQQQQQQHQHQQEAWFRYQQQAVWRQHHMQQQQHLQSHSQPIPIQQSYDAILAETTSTTKLKASRARSKKKSTSIPTFNEEPLMKYQPIPPPPVNISLQQQQQHHHHHYQQRACMPPQSATYYPSVHSAPNTYVPAQQLPPPPPSQQSSSSIPQERPLYAQTSPSTLSHHQSQIFTSPLSNPSTPHQLHNNGEFNGTSEFGVPYHHGAPGSVNSLTDALCPVGDTTDRQMTPGPPSVGTPRVAAHQYSFPHTPLTPQTINNQNMNPHTPVMMPPTPNPLSAPPTPLTRPRSSSEQTQSTTNQYQQYEQNKPMTNVDDLAAYLKDPTNVYLTDDVSSTFFDDIDALADTYLGQQSNATQPTNIDQNSVDDILLNFLCSDDLTS</sequence>
<gene>
    <name evidence="2" type="ORF">EDS130_LOCUS34208</name>
</gene>
<feature type="compositionally biased region" description="Low complexity" evidence="1">
    <location>
        <begin position="55"/>
        <end position="82"/>
    </location>
</feature>
<feature type="compositionally biased region" description="Pro residues" evidence="1">
    <location>
        <begin position="487"/>
        <end position="502"/>
    </location>
</feature>
<accession>A0A815IGL6</accession>
<feature type="region of interest" description="Disordered" evidence="1">
    <location>
        <begin position="274"/>
        <end position="458"/>
    </location>
</feature>
<dbReference type="AlphaFoldDB" id="A0A815IGL6"/>
<comment type="caution">
    <text evidence="2">The sequence shown here is derived from an EMBL/GenBank/DDBJ whole genome shotgun (WGS) entry which is preliminary data.</text>
</comment>